<keyword evidence="1" id="KW-0732">Signal</keyword>
<gene>
    <name evidence="3" type="ORF">F751_4777</name>
    <name evidence="2" type="ORF">g.545</name>
</gene>
<evidence type="ECO:0000313" key="3">
    <source>
        <dbReference type="EMBL" id="KFM26284.1"/>
    </source>
</evidence>
<name>A0A087SKN0_AUXPR</name>
<dbReference type="EMBL" id="KL662127">
    <property type="protein sequence ID" value="KFM26284.1"/>
    <property type="molecule type" value="Genomic_DNA"/>
</dbReference>
<dbReference type="GeneID" id="23616168"/>
<accession>A0A087SKN0</accession>
<dbReference type="PANTHER" id="PTHR46873">
    <property type="entry name" value="EXPRESSED PROTEIN"/>
    <property type="match status" value="1"/>
</dbReference>
<reference evidence="2" key="2">
    <citation type="submission" date="2015-08" db="EMBL/GenBank/DDBJ databases">
        <authorList>
            <person name="Babu N.S."/>
            <person name="Beckwith C.J."/>
            <person name="Beseler K.G."/>
            <person name="Brison A."/>
            <person name="Carone J.V."/>
            <person name="Caskin T.P."/>
            <person name="Diamond M."/>
            <person name="Durham M.E."/>
            <person name="Foxe J.M."/>
            <person name="Go M."/>
            <person name="Henderson B.A."/>
            <person name="Jones I.B."/>
            <person name="McGettigan J.A."/>
            <person name="Micheletti S.J."/>
            <person name="Nasrallah M.E."/>
            <person name="Ortiz D."/>
            <person name="Piller C.R."/>
            <person name="Privatt S.R."/>
            <person name="Schneider S.L."/>
            <person name="Sharp S."/>
            <person name="Smith T.C."/>
            <person name="Stanton J.D."/>
            <person name="Ullery H.E."/>
            <person name="Wilson R.J."/>
            <person name="Serrano M.G."/>
            <person name="Buck G."/>
            <person name="Lee V."/>
            <person name="Wang Y."/>
            <person name="Carvalho R."/>
            <person name="Voegtly L."/>
            <person name="Shi R."/>
            <person name="Duckworth R."/>
            <person name="Johnson A."/>
            <person name="Loviza R."/>
            <person name="Walstead R."/>
            <person name="Shah Z."/>
            <person name="Kiflezghi M."/>
            <person name="Wade K."/>
            <person name="Ball S.L."/>
            <person name="Bradley K.W."/>
            <person name="Asai D.J."/>
            <person name="Bowman C.A."/>
            <person name="Russell D.A."/>
            <person name="Pope W.H."/>
            <person name="Jacobs-Sera D."/>
            <person name="Hendrix R.W."/>
            <person name="Hatfull G.F."/>
        </authorList>
    </citation>
    <scope>NUCLEOTIDE SEQUENCE</scope>
</reference>
<evidence type="ECO:0000313" key="2">
    <source>
        <dbReference type="EMBL" id="JAT69854.1"/>
    </source>
</evidence>
<dbReference type="PANTHER" id="PTHR46873:SF1">
    <property type="entry name" value="EXPRESSED PROTEIN"/>
    <property type="match status" value="1"/>
</dbReference>
<dbReference type="Proteomes" id="UP000028924">
    <property type="component" value="Unassembled WGS sequence"/>
</dbReference>
<dbReference type="eggNOG" id="ENOG502QQWW">
    <property type="taxonomic scope" value="Eukaryota"/>
</dbReference>
<evidence type="ECO:0000256" key="1">
    <source>
        <dbReference type="SAM" id="SignalP"/>
    </source>
</evidence>
<dbReference type="OrthoDB" id="532384at2759"/>
<organism evidence="3 4">
    <name type="scientific">Auxenochlorella protothecoides</name>
    <name type="common">Green microalga</name>
    <name type="synonym">Chlorella protothecoides</name>
    <dbReference type="NCBI Taxonomy" id="3075"/>
    <lineage>
        <taxon>Eukaryota</taxon>
        <taxon>Viridiplantae</taxon>
        <taxon>Chlorophyta</taxon>
        <taxon>core chlorophytes</taxon>
        <taxon>Trebouxiophyceae</taxon>
        <taxon>Chlorellales</taxon>
        <taxon>Chlorellaceae</taxon>
        <taxon>Auxenochlorella</taxon>
    </lineage>
</organism>
<evidence type="ECO:0000313" key="4">
    <source>
        <dbReference type="Proteomes" id="UP000028924"/>
    </source>
</evidence>
<dbReference type="RefSeq" id="XP_011399180.1">
    <property type="nucleotide sequence ID" value="XM_011400878.1"/>
</dbReference>
<dbReference type="KEGG" id="apro:F751_4777"/>
<keyword evidence="4" id="KW-1185">Reference proteome</keyword>
<dbReference type="STRING" id="3075.A0A087SKN0"/>
<dbReference type="InterPro" id="IPR029000">
    <property type="entry name" value="Cyclophilin-like_dom_sf"/>
</dbReference>
<dbReference type="AlphaFoldDB" id="A0A087SKN0"/>
<sequence>MRALVCCAWLWILVVLAPGSTANRLITTLSLDTKDGAERIFLHTDFGAIPIRLLPENAPTVVAAVREMVARPGSCADCAFYRNEARPKKKEGLGPPYGLLQGRLDLTKPYPAVEGSLQVKAGHVAMIPGTQEFFIALSDHAEWETSHAVWGIVEDWFAADFVASHDYKTYKHPEHGTIMRMLVEEFKFTVSSSEFEAPATIEATT</sequence>
<feature type="chain" id="PRO_5014218785" evidence="1">
    <location>
        <begin position="23"/>
        <end position="205"/>
    </location>
</feature>
<dbReference type="EMBL" id="GDKF01008768">
    <property type="protein sequence ID" value="JAT69854.1"/>
    <property type="molecule type" value="Transcribed_RNA"/>
</dbReference>
<feature type="signal peptide" evidence="1">
    <location>
        <begin position="1"/>
        <end position="22"/>
    </location>
</feature>
<reference evidence="3 4" key="1">
    <citation type="journal article" date="2014" name="BMC Genomics">
        <title>Oil accumulation mechanisms of the oleaginous microalga Chlorella protothecoides revealed through its genome, transcriptomes, and proteomes.</title>
        <authorList>
            <person name="Gao C."/>
            <person name="Wang Y."/>
            <person name="Shen Y."/>
            <person name="Yan D."/>
            <person name="He X."/>
            <person name="Dai J."/>
            <person name="Wu Q."/>
        </authorList>
    </citation>
    <scope>NUCLEOTIDE SEQUENCE [LARGE SCALE GENOMIC DNA]</scope>
    <source>
        <strain evidence="3 4">0710</strain>
    </source>
</reference>
<dbReference type="SUPFAM" id="SSF50891">
    <property type="entry name" value="Cyclophilin-like"/>
    <property type="match status" value="1"/>
</dbReference>
<protein>
    <submittedName>
        <fullName evidence="3">Uncharacterized protein</fullName>
    </submittedName>
</protein>
<proteinExistence type="predicted"/>